<evidence type="ECO:0000256" key="1">
    <source>
        <dbReference type="SAM" id="MobiDB-lite"/>
    </source>
</evidence>
<evidence type="ECO:0000313" key="3">
    <source>
        <dbReference type="EMBL" id="KAL0408255.1"/>
    </source>
</evidence>
<feature type="compositionally biased region" description="Basic and acidic residues" evidence="1">
    <location>
        <begin position="174"/>
        <end position="184"/>
    </location>
</feature>
<accession>A0AAW2TUV5</accession>
<evidence type="ECO:0000259" key="2">
    <source>
        <dbReference type="Pfam" id="PF26130"/>
    </source>
</evidence>
<name>A0AAW2TUV5_SESRA</name>
<reference evidence="3" key="2">
    <citation type="journal article" date="2024" name="Plant">
        <title>Genomic evolution and insights into agronomic trait innovations of Sesamum species.</title>
        <authorList>
            <person name="Miao H."/>
            <person name="Wang L."/>
            <person name="Qu L."/>
            <person name="Liu H."/>
            <person name="Sun Y."/>
            <person name="Le M."/>
            <person name="Wang Q."/>
            <person name="Wei S."/>
            <person name="Zheng Y."/>
            <person name="Lin W."/>
            <person name="Duan Y."/>
            <person name="Cao H."/>
            <person name="Xiong S."/>
            <person name="Wang X."/>
            <person name="Wei L."/>
            <person name="Li C."/>
            <person name="Ma Q."/>
            <person name="Ju M."/>
            <person name="Zhao R."/>
            <person name="Li G."/>
            <person name="Mu C."/>
            <person name="Tian Q."/>
            <person name="Mei H."/>
            <person name="Zhang T."/>
            <person name="Gao T."/>
            <person name="Zhang H."/>
        </authorList>
    </citation>
    <scope>NUCLEOTIDE SEQUENCE</scope>
    <source>
        <strain evidence="3">G02</strain>
    </source>
</reference>
<comment type="caution">
    <text evidence="3">The sequence shown here is derived from an EMBL/GenBank/DDBJ whole genome shotgun (WGS) entry which is preliminary data.</text>
</comment>
<gene>
    <name evidence="3" type="ORF">Sradi_1759900</name>
</gene>
<sequence length="208" mass="22853">MVLGEHADFYVWLGGYLEWVPSIRYIGGWKRWFPNVDKDRLLYDNLVDMYTQASDQGSNIAIYYALPGETLDSFLKTVQGDEGIRELLRDYQGLNVISIYIEELSGPILAVDKHGNLLDTVVSVPQITYIDKRGEGAGNEVDEVVGEEGGEGARNKGGEVAEEEGGEGVGNEGHWVDWGDHGDTEWTEGGEAGVKIETNDGQDEVGLV</sequence>
<dbReference type="Pfam" id="PF26130">
    <property type="entry name" value="PB1-like"/>
    <property type="match status" value="1"/>
</dbReference>
<dbReference type="AlphaFoldDB" id="A0AAW2TUV5"/>
<feature type="region of interest" description="Disordered" evidence="1">
    <location>
        <begin position="145"/>
        <end position="208"/>
    </location>
</feature>
<organism evidence="3">
    <name type="scientific">Sesamum radiatum</name>
    <name type="common">Black benniseed</name>
    <dbReference type="NCBI Taxonomy" id="300843"/>
    <lineage>
        <taxon>Eukaryota</taxon>
        <taxon>Viridiplantae</taxon>
        <taxon>Streptophyta</taxon>
        <taxon>Embryophyta</taxon>
        <taxon>Tracheophyta</taxon>
        <taxon>Spermatophyta</taxon>
        <taxon>Magnoliopsida</taxon>
        <taxon>eudicotyledons</taxon>
        <taxon>Gunneridae</taxon>
        <taxon>Pentapetalae</taxon>
        <taxon>asterids</taxon>
        <taxon>lamiids</taxon>
        <taxon>Lamiales</taxon>
        <taxon>Pedaliaceae</taxon>
        <taxon>Sesamum</taxon>
    </lineage>
</organism>
<reference evidence="3" key="1">
    <citation type="submission" date="2020-06" db="EMBL/GenBank/DDBJ databases">
        <authorList>
            <person name="Li T."/>
            <person name="Hu X."/>
            <person name="Zhang T."/>
            <person name="Song X."/>
            <person name="Zhang H."/>
            <person name="Dai N."/>
            <person name="Sheng W."/>
            <person name="Hou X."/>
            <person name="Wei L."/>
        </authorList>
    </citation>
    <scope>NUCLEOTIDE SEQUENCE</scope>
    <source>
        <strain evidence="3">G02</strain>
        <tissue evidence="3">Leaf</tissue>
    </source>
</reference>
<proteinExistence type="predicted"/>
<feature type="domain" description="PB1-like" evidence="2">
    <location>
        <begin position="5"/>
        <end position="102"/>
    </location>
</feature>
<protein>
    <recommendedName>
        <fullName evidence="2">PB1-like domain-containing protein</fullName>
    </recommendedName>
</protein>
<dbReference type="InterPro" id="IPR058594">
    <property type="entry name" value="PB1-like_dom_pln"/>
</dbReference>
<dbReference type="EMBL" id="JACGWJ010000007">
    <property type="protein sequence ID" value="KAL0408255.1"/>
    <property type="molecule type" value="Genomic_DNA"/>
</dbReference>